<organism evidence="1 2">
    <name type="scientific">Methanoculleus methanifontis</name>
    <dbReference type="NCBI Taxonomy" id="2584086"/>
    <lineage>
        <taxon>Archaea</taxon>
        <taxon>Methanobacteriati</taxon>
        <taxon>Methanobacteriota</taxon>
        <taxon>Stenosarchaea group</taxon>
        <taxon>Methanomicrobia</taxon>
        <taxon>Methanomicrobiales</taxon>
        <taxon>Methanomicrobiaceae</taxon>
        <taxon>Methanoculleus</taxon>
    </lineage>
</organism>
<accession>A0ABT8M2T4</accession>
<comment type="caution">
    <text evidence="1">The sequence shown here is derived from an EMBL/GenBank/DDBJ whole genome shotgun (WGS) entry which is preliminary data.</text>
</comment>
<dbReference type="Proteomes" id="UP001168423">
    <property type="component" value="Unassembled WGS sequence"/>
</dbReference>
<reference evidence="1" key="1">
    <citation type="submission" date="2019-05" db="EMBL/GenBank/DDBJ databases">
        <title>Isolation and characterization of methanogens from the cold seep sediment at Four-Way Closure Ridge.</title>
        <authorList>
            <person name="You Y.-T."/>
            <person name="Chen S.-C."/>
            <person name="Zhang W.-L."/>
            <person name="Lai M.-C."/>
        </authorList>
    </citation>
    <scope>NUCLEOTIDE SEQUENCE</scope>
    <source>
        <strain evidence="1">FWC-SCC3</strain>
    </source>
</reference>
<evidence type="ECO:0008006" key="3">
    <source>
        <dbReference type="Google" id="ProtNLM"/>
    </source>
</evidence>
<keyword evidence="2" id="KW-1185">Reference proteome</keyword>
<dbReference type="RefSeq" id="WP_301677936.1">
    <property type="nucleotide sequence ID" value="NZ_VCYI01000013.1"/>
</dbReference>
<dbReference type="InterPro" id="IPR011856">
    <property type="entry name" value="tRNA_endonuc-like_dom_sf"/>
</dbReference>
<gene>
    <name evidence="1" type="ORF">FGW20_09900</name>
</gene>
<name>A0ABT8M2T4_9EURY</name>
<evidence type="ECO:0000313" key="2">
    <source>
        <dbReference type="Proteomes" id="UP001168423"/>
    </source>
</evidence>
<protein>
    <recommendedName>
        <fullName evidence="3">Restriction endonuclease type IV Mrr domain-containing protein</fullName>
    </recommendedName>
</protein>
<dbReference type="EMBL" id="VCYI01000013">
    <property type="protein sequence ID" value="MDN7013345.1"/>
    <property type="molecule type" value="Genomic_DNA"/>
</dbReference>
<evidence type="ECO:0000313" key="1">
    <source>
        <dbReference type="EMBL" id="MDN7013345.1"/>
    </source>
</evidence>
<dbReference type="Gene3D" id="3.40.1350.10">
    <property type="match status" value="1"/>
</dbReference>
<proteinExistence type="predicted"/>
<sequence length="135" mass="14941">MNRAELSDCTIGPVLKVLQIGRGFGTAKTIVLGQAKCETITSPTSGKDVARTVARLKRGWLGVYVATSYFSVAVQREIIEDEYPILLINGHKLAQIAQDIVYRKGYGSVADLLSQVNARYEQEVKKRCPEELLLE</sequence>